<feature type="region of interest" description="Disordered" evidence="1">
    <location>
        <begin position="1"/>
        <end position="22"/>
    </location>
</feature>
<feature type="region of interest" description="Disordered" evidence="1">
    <location>
        <begin position="302"/>
        <end position="344"/>
    </location>
</feature>
<feature type="compositionally biased region" description="Basic and acidic residues" evidence="1">
    <location>
        <begin position="90"/>
        <end position="99"/>
    </location>
</feature>
<dbReference type="AlphaFoldDB" id="A0A6A5WIB5"/>
<evidence type="ECO:0000313" key="2">
    <source>
        <dbReference type="EMBL" id="KAF2001177.1"/>
    </source>
</evidence>
<name>A0A6A5WIB5_9PLEO</name>
<organism evidence="2 3">
    <name type="scientific">Amniculicola lignicola CBS 123094</name>
    <dbReference type="NCBI Taxonomy" id="1392246"/>
    <lineage>
        <taxon>Eukaryota</taxon>
        <taxon>Fungi</taxon>
        <taxon>Dikarya</taxon>
        <taxon>Ascomycota</taxon>
        <taxon>Pezizomycotina</taxon>
        <taxon>Dothideomycetes</taxon>
        <taxon>Pleosporomycetidae</taxon>
        <taxon>Pleosporales</taxon>
        <taxon>Amniculicolaceae</taxon>
        <taxon>Amniculicola</taxon>
    </lineage>
</organism>
<proteinExistence type="predicted"/>
<feature type="region of interest" description="Disordered" evidence="1">
    <location>
        <begin position="82"/>
        <end position="111"/>
    </location>
</feature>
<evidence type="ECO:0000256" key="1">
    <source>
        <dbReference type="SAM" id="MobiDB-lite"/>
    </source>
</evidence>
<accession>A0A6A5WIB5</accession>
<sequence>MQYASLGQHLGQHNQETEERSRTLVCKNPGPALIETCRPVAPTLELIEAGSTTAHERLWDDLSAKNMELLPFFHSARRRQVLKRNSKAQQETKRSDCLKNRSGGTRRGGEGRIRLQLAERELCIGALSPQAAMARARETSGRQNLRAATTPIRYLTLGAYCSPPRGSCSVTAAVIGQRTKTLHPLACKRACRLHQNGNPLRVVTTRGGPQAAVPGALACSAAQRGWRSLGHPALVFFIGSLPLPSTQVFLPSFFALRASWLSCRLRSLSRPGLAPYDPTLDAHSHSLTDPFSSTPLLYSTTRCKPADKERQKTKDKQGRQTRDPRTAFTTSDINGSRAAVQTAR</sequence>
<feature type="compositionally biased region" description="Basic and acidic residues" evidence="1">
    <location>
        <begin position="304"/>
        <end position="325"/>
    </location>
</feature>
<reference evidence="2" key="1">
    <citation type="journal article" date="2020" name="Stud. Mycol.">
        <title>101 Dothideomycetes genomes: a test case for predicting lifestyles and emergence of pathogens.</title>
        <authorList>
            <person name="Haridas S."/>
            <person name="Albert R."/>
            <person name="Binder M."/>
            <person name="Bloem J."/>
            <person name="Labutti K."/>
            <person name="Salamov A."/>
            <person name="Andreopoulos B."/>
            <person name="Baker S."/>
            <person name="Barry K."/>
            <person name="Bills G."/>
            <person name="Bluhm B."/>
            <person name="Cannon C."/>
            <person name="Castanera R."/>
            <person name="Culley D."/>
            <person name="Daum C."/>
            <person name="Ezra D."/>
            <person name="Gonzalez J."/>
            <person name="Henrissat B."/>
            <person name="Kuo A."/>
            <person name="Liang C."/>
            <person name="Lipzen A."/>
            <person name="Lutzoni F."/>
            <person name="Magnuson J."/>
            <person name="Mondo S."/>
            <person name="Nolan M."/>
            <person name="Ohm R."/>
            <person name="Pangilinan J."/>
            <person name="Park H.-J."/>
            <person name="Ramirez L."/>
            <person name="Alfaro M."/>
            <person name="Sun H."/>
            <person name="Tritt A."/>
            <person name="Yoshinaga Y."/>
            <person name="Zwiers L.-H."/>
            <person name="Turgeon B."/>
            <person name="Goodwin S."/>
            <person name="Spatafora J."/>
            <person name="Crous P."/>
            <person name="Grigoriev I."/>
        </authorList>
    </citation>
    <scope>NUCLEOTIDE SEQUENCE</scope>
    <source>
        <strain evidence="2">CBS 123094</strain>
    </source>
</reference>
<gene>
    <name evidence="2" type="ORF">P154DRAFT_596790</name>
</gene>
<evidence type="ECO:0000313" key="3">
    <source>
        <dbReference type="Proteomes" id="UP000799779"/>
    </source>
</evidence>
<keyword evidence="3" id="KW-1185">Reference proteome</keyword>
<dbReference type="Proteomes" id="UP000799779">
    <property type="component" value="Unassembled WGS sequence"/>
</dbReference>
<dbReference type="EMBL" id="ML977584">
    <property type="protein sequence ID" value="KAF2001177.1"/>
    <property type="molecule type" value="Genomic_DNA"/>
</dbReference>
<protein>
    <submittedName>
        <fullName evidence="2">Uncharacterized protein</fullName>
    </submittedName>
</protein>